<dbReference type="Gene3D" id="3.20.20.80">
    <property type="entry name" value="Glycosidases"/>
    <property type="match status" value="1"/>
</dbReference>
<organism evidence="9 10">
    <name type="scientific">Mucilaginibacter ginsenosidivorax</name>
    <dbReference type="NCBI Taxonomy" id="862126"/>
    <lineage>
        <taxon>Bacteria</taxon>
        <taxon>Pseudomonadati</taxon>
        <taxon>Bacteroidota</taxon>
        <taxon>Sphingobacteriia</taxon>
        <taxon>Sphingobacteriales</taxon>
        <taxon>Sphingobacteriaceae</taxon>
        <taxon>Mucilaginibacter</taxon>
    </lineage>
</organism>
<gene>
    <name evidence="9" type="ORF">FSB76_29485</name>
</gene>
<dbReference type="GO" id="GO:0008843">
    <property type="term" value="F:endochitinase activity"/>
    <property type="evidence" value="ECO:0007669"/>
    <property type="project" value="UniProtKB-EC"/>
</dbReference>
<dbReference type="InterPro" id="IPR017853">
    <property type="entry name" value="GH"/>
</dbReference>
<feature type="domain" description="GH18" evidence="8">
    <location>
        <begin position="37"/>
        <end position="384"/>
    </location>
</feature>
<evidence type="ECO:0000256" key="6">
    <source>
        <dbReference type="RuleBase" id="RU000489"/>
    </source>
</evidence>
<dbReference type="RefSeq" id="WP_147059922.1">
    <property type="nucleotide sequence ID" value="NZ_CP042437.1"/>
</dbReference>
<evidence type="ECO:0000256" key="7">
    <source>
        <dbReference type="RuleBase" id="RU004453"/>
    </source>
</evidence>
<keyword evidence="10" id="KW-1185">Reference proteome</keyword>
<comment type="catalytic activity">
    <reaction evidence="1">
        <text>Random endo-hydrolysis of N-acetyl-beta-D-glucosaminide (1-&gt;4)-beta-linkages in chitin and chitodextrins.</text>
        <dbReference type="EC" id="3.2.1.14"/>
    </reaction>
</comment>
<dbReference type="GO" id="GO:0008061">
    <property type="term" value="F:chitin binding"/>
    <property type="evidence" value="ECO:0007669"/>
    <property type="project" value="InterPro"/>
</dbReference>
<dbReference type="InterPro" id="IPR011583">
    <property type="entry name" value="Chitinase_II/V-like_cat"/>
</dbReference>
<dbReference type="EC" id="3.2.1.14" evidence="2"/>
<dbReference type="KEGG" id="mgk:FSB76_29485"/>
<dbReference type="SMART" id="SM00636">
    <property type="entry name" value="Glyco_18"/>
    <property type="match status" value="1"/>
</dbReference>
<evidence type="ECO:0000256" key="4">
    <source>
        <dbReference type="ARBA" id="ARBA00023024"/>
    </source>
</evidence>
<evidence type="ECO:0000256" key="3">
    <source>
        <dbReference type="ARBA" id="ARBA00022801"/>
    </source>
</evidence>
<keyword evidence="5 6" id="KW-0326">Glycosidase</keyword>
<dbReference type="GO" id="GO:0006032">
    <property type="term" value="P:chitin catabolic process"/>
    <property type="evidence" value="ECO:0007669"/>
    <property type="project" value="UniProtKB-KW"/>
</dbReference>
<dbReference type="PROSITE" id="PS01095">
    <property type="entry name" value="GH18_1"/>
    <property type="match status" value="1"/>
</dbReference>
<reference evidence="9 10" key="1">
    <citation type="journal article" date="2013" name="J. Microbiol.">
        <title>Mucilaginibacter ginsenosidivorax sp. nov., with ginsenoside converting activity isolated from sediment.</title>
        <authorList>
            <person name="Kim J.K."/>
            <person name="Choi T.E."/>
            <person name="Liu Q.M."/>
            <person name="Park H.Y."/>
            <person name="Yi T.H."/>
            <person name="Yoon M.H."/>
            <person name="Kim S.C."/>
            <person name="Im W.T."/>
        </authorList>
    </citation>
    <scope>NUCLEOTIDE SEQUENCE [LARGE SCALE GENOMIC DNA]</scope>
    <source>
        <strain evidence="9 10">KHI28</strain>
    </source>
</reference>
<dbReference type="OrthoDB" id="9775889at2"/>
<evidence type="ECO:0000256" key="2">
    <source>
        <dbReference type="ARBA" id="ARBA00012729"/>
    </source>
</evidence>
<sequence length="384" mass="43550">MNYLILKKAAMPKALLCLLVFLIPAFTLKAQVKKHRYVVIGYVGGYKGITDMSMVNPEKLTHINYAFVNVRNNRAWLTHEKTDTVNFRNLLLLKNKNPDLKILISVGGWTWSKNFSDAALTDTSRKAFAASAVNIIRKYKLDGVDIDWEYPGLQGDNNVVRKEDEHNYTLMFEDLRKELDVLEKETGDKKLLTAATGGFKRFLQHTEMAKVASYLNYINLMTYDYLQDSLGMAVHHTNLFASDKYKTLNSADMAVSDYLAQGVPASKLVMGIAFYGRSVIVNDSAHNGIGMKTSGRAPAGGYTRLKDSLLNRNGFIYYRDSTAGAPYLFKASTKQFISFDDEWSVKNKCQYMVDHQMAGVMFWEYADDKKEYLLDAIDEKLEAK</sequence>
<dbReference type="EMBL" id="CP042437">
    <property type="protein sequence ID" value="QEC79890.1"/>
    <property type="molecule type" value="Genomic_DNA"/>
</dbReference>
<keyword evidence="3 6" id="KW-0378">Hydrolase</keyword>
<dbReference type="Gene3D" id="3.10.50.10">
    <property type="match status" value="1"/>
</dbReference>
<keyword evidence="4" id="KW-0146">Chitin degradation</keyword>
<protein>
    <recommendedName>
        <fullName evidence="2">chitinase</fullName>
        <ecNumber evidence="2">3.2.1.14</ecNumber>
    </recommendedName>
</protein>
<dbReference type="PANTHER" id="PTHR11177">
    <property type="entry name" value="CHITINASE"/>
    <property type="match status" value="1"/>
</dbReference>
<dbReference type="PANTHER" id="PTHR11177:SF317">
    <property type="entry name" value="CHITINASE 12-RELATED"/>
    <property type="match status" value="1"/>
</dbReference>
<keyword evidence="4" id="KW-0624">Polysaccharide degradation</keyword>
<evidence type="ECO:0000259" key="8">
    <source>
        <dbReference type="PROSITE" id="PS51910"/>
    </source>
</evidence>
<dbReference type="PROSITE" id="PS51910">
    <property type="entry name" value="GH18_2"/>
    <property type="match status" value="1"/>
</dbReference>
<dbReference type="InterPro" id="IPR050314">
    <property type="entry name" value="Glycosyl_Hydrlase_18"/>
</dbReference>
<dbReference type="SUPFAM" id="SSF54556">
    <property type="entry name" value="Chitinase insertion domain"/>
    <property type="match status" value="1"/>
</dbReference>
<dbReference type="Pfam" id="PF00704">
    <property type="entry name" value="Glyco_hydro_18"/>
    <property type="match status" value="1"/>
</dbReference>
<evidence type="ECO:0000256" key="5">
    <source>
        <dbReference type="ARBA" id="ARBA00023295"/>
    </source>
</evidence>
<evidence type="ECO:0000256" key="1">
    <source>
        <dbReference type="ARBA" id="ARBA00000822"/>
    </source>
</evidence>
<dbReference type="InterPro" id="IPR001223">
    <property type="entry name" value="Glyco_hydro18_cat"/>
</dbReference>
<dbReference type="SUPFAM" id="SSF51445">
    <property type="entry name" value="(Trans)glycosidases"/>
    <property type="match status" value="1"/>
</dbReference>
<evidence type="ECO:0000313" key="10">
    <source>
        <dbReference type="Proteomes" id="UP000321362"/>
    </source>
</evidence>
<comment type="similarity">
    <text evidence="7">Belongs to the glycosyl hydrolase 18 family.</text>
</comment>
<proteinExistence type="inferred from homology"/>
<dbReference type="AlphaFoldDB" id="A0A5B8W794"/>
<name>A0A5B8W794_9SPHI</name>
<dbReference type="Proteomes" id="UP000321362">
    <property type="component" value="Chromosome"/>
</dbReference>
<dbReference type="InterPro" id="IPR001579">
    <property type="entry name" value="Glyco_hydro_18_chit_AS"/>
</dbReference>
<accession>A0A5B8W794</accession>
<dbReference type="InterPro" id="IPR029070">
    <property type="entry name" value="Chitinase_insertion_sf"/>
</dbReference>
<dbReference type="GO" id="GO:0005975">
    <property type="term" value="P:carbohydrate metabolic process"/>
    <property type="evidence" value="ECO:0007669"/>
    <property type="project" value="InterPro"/>
</dbReference>
<keyword evidence="4" id="KW-0119">Carbohydrate metabolism</keyword>
<evidence type="ECO:0000313" key="9">
    <source>
        <dbReference type="EMBL" id="QEC79890.1"/>
    </source>
</evidence>
<dbReference type="CDD" id="cd06548">
    <property type="entry name" value="GH18_chitinase"/>
    <property type="match status" value="1"/>
</dbReference>